<dbReference type="GO" id="GO:0071004">
    <property type="term" value="C:U2-type prespliceosome"/>
    <property type="evidence" value="ECO:0007669"/>
    <property type="project" value="TreeGrafter"/>
</dbReference>
<dbReference type="EMBL" id="FN653015">
    <property type="protein sequence ID" value="CBY20824.1"/>
    <property type="molecule type" value="Genomic_DNA"/>
</dbReference>
<dbReference type="PROSITE" id="PS50053">
    <property type="entry name" value="UBIQUITIN_2"/>
    <property type="match status" value="1"/>
</dbReference>
<dbReference type="InterPro" id="IPR029071">
    <property type="entry name" value="Ubiquitin-like_domsf"/>
</dbReference>
<dbReference type="Pfam" id="PF01805">
    <property type="entry name" value="Surp"/>
    <property type="match status" value="2"/>
</dbReference>
<dbReference type="OrthoDB" id="447637at2759"/>
<feature type="domain" description="SURP motif" evidence="9">
    <location>
        <begin position="29"/>
        <end position="71"/>
    </location>
</feature>
<protein>
    <recommendedName>
        <fullName evidence="13">Splicing factor 3A subunit 1</fullName>
    </recommendedName>
</protein>
<evidence type="ECO:0000256" key="5">
    <source>
        <dbReference type="ARBA" id="ARBA00023187"/>
    </source>
</evidence>
<keyword evidence="2" id="KW-0507">mRNA processing</keyword>
<dbReference type="Pfam" id="PF12230">
    <property type="entry name" value="PRP21_like_P"/>
    <property type="match status" value="1"/>
</dbReference>
<feature type="region of interest" description="Disordered" evidence="7">
    <location>
        <begin position="284"/>
        <end position="309"/>
    </location>
</feature>
<evidence type="ECO:0000256" key="4">
    <source>
        <dbReference type="ARBA" id="ARBA00022737"/>
    </source>
</evidence>
<proteinExistence type="predicted"/>
<feature type="domain" description="Ubiquitin-like" evidence="8">
    <location>
        <begin position="644"/>
        <end position="726"/>
    </location>
</feature>
<evidence type="ECO:0000259" key="8">
    <source>
        <dbReference type="PROSITE" id="PS50053"/>
    </source>
</evidence>
<dbReference type="Proteomes" id="UP000001307">
    <property type="component" value="Unassembled WGS sequence"/>
</dbReference>
<evidence type="ECO:0000313" key="11">
    <source>
        <dbReference type="EMBL" id="CBY35316.1"/>
    </source>
</evidence>
<dbReference type="SMART" id="SM00213">
    <property type="entry name" value="UBQ"/>
    <property type="match status" value="1"/>
</dbReference>
<name>E4WQ31_OIKDI</name>
<dbReference type="InterPro" id="IPR045146">
    <property type="entry name" value="SF3A1"/>
</dbReference>
<evidence type="ECO:0000256" key="2">
    <source>
        <dbReference type="ARBA" id="ARBA00022664"/>
    </source>
</evidence>
<feature type="region of interest" description="Disordered" evidence="7">
    <location>
        <begin position="492"/>
        <end position="522"/>
    </location>
</feature>
<keyword evidence="6" id="KW-0539">Nucleus</keyword>
<dbReference type="InterPro" id="IPR000626">
    <property type="entry name" value="Ubiquitin-like_dom"/>
</dbReference>
<evidence type="ECO:0000256" key="7">
    <source>
        <dbReference type="SAM" id="MobiDB-lite"/>
    </source>
</evidence>
<dbReference type="Proteomes" id="UP000011014">
    <property type="component" value="Unassembled WGS sequence"/>
</dbReference>
<evidence type="ECO:0000313" key="10">
    <source>
        <dbReference type="EMBL" id="CBY20824.1"/>
    </source>
</evidence>
<dbReference type="InParanoid" id="E4WQ31"/>
<dbReference type="GO" id="GO:0071013">
    <property type="term" value="C:catalytic step 2 spliceosome"/>
    <property type="evidence" value="ECO:0007669"/>
    <property type="project" value="TreeGrafter"/>
</dbReference>
<dbReference type="Gene3D" id="1.10.10.790">
    <property type="entry name" value="Surp module"/>
    <property type="match status" value="2"/>
</dbReference>
<keyword evidence="4" id="KW-0677">Repeat</keyword>
<dbReference type="InterPro" id="IPR022030">
    <property type="entry name" value="SF3A1_dom"/>
</dbReference>
<dbReference type="FunFam" id="1.10.10.790:FF:000001">
    <property type="entry name" value="Splicing factor 3a, subunit 1"/>
    <property type="match status" value="1"/>
</dbReference>
<keyword evidence="3" id="KW-0747">Spliceosome</keyword>
<dbReference type="PANTHER" id="PTHR15316:SF1">
    <property type="entry name" value="SPLICING FACTOR 3A SUBUNIT 1"/>
    <property type="match status" value="1"/>
</dbReference>
<dbReference type="InterPro" id="IPR035563">
    <property type="entry name" value="SF3As1_ubi"/>
</dbReference>
<keyword evidence="12" id="KW-1185">Reference proteome</keyword>
<dbReference type="GO" id="GO:0045292">
    <property type="term" value="P:mRNA cis splicing, via spliceosome"/>
    <property type="evidence" value="ECO:0007669"/>
    <property type="project" value="InterPro"/>
</dbReference>
<organism evidence="10">
    <name type="scientific">Oikopleura dioica</name>
    <name type="common">Tunicate</name>
    <dbReference type="NCBI Taxonomy" id="34765"/>
    <lineage>
        <taxon>Eukaryota</taxon>
        <taxon>Metazoa</taxon>
        <taxon>Chordata</taxon>
        <taxon>Tunicata</taxon>
        <taxon>Appendicularia</taxon>
        <taxon>Copelata</taxon>
        <taxon>Oikopleuridae</taxon>
        <taxon>Oikopleura</taxon>
    </lineage>
</organism>
<dbReference type="CDD" id="cd01800">
    <property type="entry name" value="Ubl_SF3a120"/>
    <property type="match status" value="1"/>
</dbReference>
<sequence>MVAMTGNAGETYDQPTVGLILPPPEIRSMVEKTASFVARNGENFEQKIKQNEASNPKFDFLKEENPYNLYYRKKVGDFMVGTATLTKQDENTTVVEAAPEIKQKLMIPTTPPEEFEFCHDPPTMNALDLDIVKLTAIFVARNGRSFLTQLMQKEAKNYQFDFLRPQHTLFQYFSKLVEQYNKVLIPSKNMRAKLKSDVKNQQAILDDVNYRAEWGRYQERIRKQEQEKQEKERVAYAEIDWHDFCIVESVDFPLHERSDLPTPVTREELGVRMARMVRIEQTGYDEQAEQAQRREPEPQPEQAQHMPQKPQIIERDLGKEVQEQIIPAAPKPMAPIESAPPVLNDNIVVRSNYNPKAKTFERPQAGDVEFLISPLTGERIPASKMSEHMRIGLLDPAWVEQRKKEIAKKKEEEDYYAQDAAVASSLSKIAKKRTDIFGVEETGIGREVGEEKKRVDEIGWDGHKKTVNQAISQQQQSDEARAQERRDQLNRGHLPEDLQDNQFEAPGPRTQPAFPQPGAPTAPRVIPLVRHVVPQPVIHMQQRTPMGAIPRMGMAGIGVPGAPGMQMGMRPPVMGMHGGMQMGMRPMAPGGSVTMGMRPQGGIAQGRPTMGIDMGGPPVKKARPEDNLIPEEDFLRTEPTRVVFQISVPKVEKDDWKCRGQLISVTMPLTSTFNEVKAKIEEETGMPPQKQKLQVEGAFVKDQNSLAFYNVRSSTLVLLTLKERGGRKK</sequence>
<dbReference type="GO" id="GO:0003723">
    <property type="term" value="F:RNA binding"/>
    <property type="evidence" value="ECO:0007669"/>
    <property type="project" value="InterPro"/>
</dbReference>
<dbReference type="GO" id="GO:0000381">
    <property type="term" value="P:regulation of alternative mRNA splicing, via spliceosome"/>
    <property type="evidence" value="ECO:0007669"/>
    <property type="project" value="TreeGrafter"/>
</dbReference>
<evidence type="ECO:0008006" key="13">
    <source>
        <dbReference type="Google" id="ProtNLM"/>
    </source>
</evidence>
<dbReference type="SUPFAM" id="SSF54236">
    <property type="entry name" value="Ubiquitin-like"/>
    <property type="match status" value="1"/>
</dbReference>
<dbReference type="InterPro" id="IPR035967">
    <property type="entry name" value="SWAP/Surp_sf"/>
</dbReference>
<gene>
    <name evidence="10" type="ORF">GSOID_T00000830001</name>
    <name evidence="11" type="ORF">GSOID_T00027124001</name>
</gene>
<evidence type="ECO:0000259" key="9">
    <source>
        <dbReference type="PROSITE" id="PS50128"/>
    </source>
</evidence>
<dbReference type="PROSITE" id="PS50128">
    <property type="entry name" value="SURP"/>
    <property type="match status" value="2"/>
</dbReference>
<dbReference type="AlphaFoldDB" id="E4WQ31"/>
<evidence type="ECO:0000256" key="6">
    <source>
        <dbReference type="ARBA" id="ARBA00023242"/>
    </source>
</evidence>
<dbReference type="SUPFAM" id="SSF109905">
    <property type="entry name" value="Surp module (SWAP domain)"/>
    <property type="match status" value="2"/>
</dbReference>
<comment type="subcellular location">
    <subcellularLocation>
        <location evidence="1">Nucleus</location>
    </subcellularLocation>
</comment>
<dbReference type="Pfam" id="PF00240">
    <property type="entry name" value="ubiquitin"/>
    <property type="match status" value="1"/>
</dbReference>
<dbReference type="PANTHER" id="PTHR15316">
    <property type="entry name" value="SPLICEOSOME ASSOCIATED PROTEIN 114/SWAP SPLICING FACTOR-RELATED"/>
    <property type="match status" value="1"/>
</dbReference>
<accession>E4WQ31</accession>
<evidence type="ECO:0000256" key="1">
    <source>
        <dbReference type="ARBA" id="ARBA00004123"/>
    </source>
</evidence>
<evidence type="ECO:0000256" key="3">
    <source>
        <dbReference type="ARBA" id="ARBA00022728"/>
    </source>
</evidence>
<dbReference type="FunCoup" id="E4WQ31">
    <property type="interactions" value="794"/>
</dbReference>
<feature type="domain" description="SURP motif" evidence="9">
    <location>
        <begin position="131"/>
        <end position="173"/>
    </location>
</feature>
<dbReference type="Gene3D" id="3.10.20.90">
    <property type="entry name" value="Phosphatidylinositol 3-kinase Catalytic Subunit, Chain A, domain 1"/>
    <property type="match status" value="1"/>
</dbReference>
<evidence type="ECO:0000313" key="12">
    <source>
        <dbReference type="Proteomes" id="UP000001307"/>
    </source>
</evidence>
<keyword evidence="5" id="KW-0508">mRNA splicing</keyword>
<dbReference type="FunFam" id="1.10.10.790:FF:000002">
    <property type="entry name" value="Splicing factor 3A subunit 1"/>
    <property type="match status" value="1"/>
</dbReference>
<dbReference type="SMART" id="SM00648">
    <property type="entry name" value="SWAP"/>
    <property type="match status" value="2"/>
</dbReference>
<dbReference type="GO" id="GO:0005686">
    <property type="term" value="C:U2 snRNP"/>
    <property type="evidence" value="ECO:0007669"/>
    <property type="project" value="TreeGrafter"/>
</dbReference>
<reference evidence="10" key="1">
    <citation type="journal article" date="2010" name="Science">
        <title>Plasticity of animal genome architecture unmasked by rapid evolution of a pelagic tunicate.</title>
        <authorList>
            <person name="Denoeud F."/>
            <person name="Henriet S."/>
            <person name="Mungpakdee S."/>
            <person name="Aury J.M."/>
            <person name="Da Silva C."/>
            <person name="Brinkmann H."/>
            <person name="Mikhaleva J."/>
            <person name="Olsen L.C."/>
            <person name="Jubin C."/>
            <person name="Canestro C."/>
            <person name="Bouquet J.M."/>
            <person name="Danks G."/>
            <person name="Poulain J."/>
            <person name="Campsteijn C."/>
            <person name="Adamski M."/>
            <person name="Cross I."/>
            <person name="Yadetie F."/>
            <person name="Muffato M."/>
            <person name="Louis A."/>
            <person name="Butcher S."/>
            <person name="Tsagkogeorga G."/>
            <person name="Konrad A."/>
            <person name="Singh S."/>
            <person name="Jensen M.F."/>
            <person name="Cong E.H."/>
            <person name="Eikeseth-Otteraa H."/>
            <person name="Noel B."/>
            <person name="Anthouard V."/>
            <person name="Porcel B.M."/>
            <person name="Kachouri-Lafond R."/>
            <person name="Nishino A."/>
            <person name="Ugolini M."/>
            <person name="Chourrout P."/>
            <person name="Nishida H."/>
            <person name="Aasland R."/>
            <person name="Huzurbazar S."/>
            <person name="Westhof E."/>
            <person name="Delsuc F."/>
            <person name="Lehrach H."/>
            <person name="Reinhardt R."/>
            <person name="Weissenbach J."/>
            <person name="Roy S.W."/>
            <person name="Artiguenave F."/>
            <person name="Postlethwait J.H."/>
            <person name="Manak J.R."/>
            <person name="Thompson E.M."/>
            <person name="Jaillon O."/>
            <person name="Du Pasquier L."/>
            <person name="Boudinot P."/>
            <person name="Liberles D.A."/>
            <person name="Volff J.N."/>
            <person name="Philippe H."/>
            <person name="Lenhard B."/>
            <person name="Roest Crollius H."/>
            <person name="Wincker P."/>
            <person name="Chourrout D."/>
        </authorList>
    </citation>
    <scope>NUCLEOTIDE SEQUENCE [LARGE SCALE GENOMIC DNA]</scope>
</reference>
<dbReference type="EMBL" id="FN654614">
    <property type="protein sequence ID" value="CBY35316.1"/>
    <property type="molecule type" value="Genomic_DNA"/>
</dbReference>
<dbReference type="InterPro" id="IPR000061">
    <property type="entry name" value="Surp"/>
</dbReference>